<protein>
    <submittedName>
        <fullName evidence="1">27098_t:CDS:1</fullName>
    </submittedName>
</protein>
<proteinExistence type="predicted"/>
<name>A0ABN7WRN0_GIGMA</name>
<dbReference type="EMBL" id="CAJVQB010057162">
    <property type="protein sequence ID" value="CAG8838041.1"/>
    <property type="molecule type" value="Genomic_DNA"/>
</dbReference>
<gene>
    <name evidence="1" type="ORF">GMARGA_LOCUS33780</name>
</gene>
<evidence type="ECO:0000313" key="1">
    <source>
        <dbReference type="EMBL" id="CAG8838041.1"/>
    </source>
</evidence>
<accession>A0ABN7WRN0</accession>
<feature type="non-terminal residue" evidence="1">
    <location>
        <position position="1"/>
    </location>
</feature>
<evidence type="ECO:0000313" key="2">
    <source>
        <dbReference type="Proteomes" id="UP000789901"/>
    </source>
</evidence>
<comment type="caution">
    <text evidence="1">The sequence shown here is derived from an EMBL/GenBank/DDBJ whole genome shotgun (WGS) entry which is preliminary data.</text>
</comment>
<organism evidence="1 2">
    <name type="scientific">Gigaspora margarita</name>
    <dbReference type="NCBI Taxonomy" id="4874"/>
    <lineage>
        <taxon>Eukaryota</taxon>
        <taxon>Fungi</taxon>
        <taxon>Fungi incertae sedis</taxon>
        <taxon>Mucoromycota</taxon>
        <taxon>Glomeromycotina</taxon>
        <taxon>Glomeromycetes</taxon>
        <taxon>Diversisporales</taxon>
        <taxon>Gigasporaceae</taxon>
        <taxon>Gigaspora</taxon>
    </lineage>
</organism>
<dbReference type="Proteomes" id="UP000789901">
    <property type="component" value="Unassembled WGS sequence"/>
</dbReference>
<reference evidence="1 2" key="1">
    <citation type="submission" date="2021-06" db="EMBL/GenBank/DDBJ databases">
        <authorList>
            <person name="Kallberg Y."/>
            <person name="Tangrot J."/>
            <person name="Rosling A."/>
        </authorList>
    </citation>
    <scope>NUCLEOTIDE SEQUENCE [LARGE SCALE GENOMIC DNA]</scope>
    <source>
        <strain evidence="1 2">120-4 pot B 10/14</strain>
    </source>
</reference>
<sequence>SDFSLATNSVSEASLVPNINDNNSYKFFFTYEALQKTHENESVVNKNNPKKSNDKELKQDTLNKITIVLSKTSQPTTENNDKILQTN</sequence>
<keyword evidence="2" id="KW-1185">Reference proteome</keyword>